<keyword evidence="1" id="KW-0472">Membrane</keyword>
<dbReference type="Gene3D" id="3.90.25.10">
    <property type="entry name" value="UDP-galactose 4-epimerase, domain 1"/>
    <property type="match status" value="1"/>
</dbReference>
<accession>A0A098C526</accession>
<dbReference type="KEGG" id="pbt:ING2E5B_2290"/>
<dbReference type="EMBL" id="LN515532">
    <property type="protein sequence ID" value="CEA17017.1"/>
    <property type="molecule type" value="Genomic_DNA"/>
</dbReference>
<dbReference type="Pfam" id="PF13460">
    <property type="entry name" value="NAD_binding_10"/>
    <property type="match status" value="1"/>
</dbReference>
<dbReference type="InterPro" id="IPR036291">
    <property type="entry name" value="NAD(P)-bd_dom_sf"/>
</dbReference>
<dbReference type="GO" id="GO:0003955">
    <property type="term" value="F:NAD(P)H dehydrogenase (quinone) activity"/>
    <property type="evidence" value="ECO:0007669"/>
    <property type="project" value="UniProtKB-EC"/>
</dbReference>
<evidence type="ECO:0000256" key="1">
    <source>
        <dbReference type="SAM" id="Phobius"/>
    </source>
</evidence>
<proteinExistence type="predicted"/>
<keyword evidence="3" id="KW-0560">Oxidoreductase</keyword>
<dbReference type="STRING" id="1562970.ING2E5B_2290"/>
<keyword evidence="1" id="KW-1133">Transmembrane helix</keyword>
<evidence type="ECO:0000313" key="3">
    <source>
        <dbReference type="EMBL" id="CEA17017.1"/>
    </source>
</evidence>
<name>A0A098C526_9BACT</name>
<dbReference type="InterPro" id="IPR052718">
    <property type="entry name" value="NmrA-type_oxidoreductase"/>
</dbReference>
<dbReference type="PATRIC" id="fig|1562970.3.peg.2263"/>
<dbReference type="CDD" id="cd05269">
    <property type="entry name" value="TMR_SDR_a"/>
    <property type="match status" value="1"/>
</dbReference>
<dbReference type="EC" id="1.6.5.2" evidence="3"/>
<feature type="transmembrane region" description="Helical" evidence="1">
    <location>
        <begin position="15"/>
        <end position="37"/>
    </location>
</feature>
<dbReference type="Proteomes" id="UP000032417">
    <property type="component" value="Chromosome 1"/>
</dbReference>
<protein>
    <submittedName>
        <fullName evidence="3">Quinone oxidoreductase 2</fullName>
        <ecNumber evidence="3">1.6.5.2</ecNumber>
    </submittedName>
</protein>
<dbReference type="PANTHER" id="PTHR47129">
    <property type="entry name" value="QUINONE OXIDOREDUCTASE 2"/>
    <property type="match status" value="1"/>
</dbReference>
<dbReference type="InterPro" id="IPR016040">
    <property type="entry name" value="NAD(P)-bd_dom"/>
</dbReference>
<dbReference type="Gene3D" id="3.40.50.720">
    <property type="entry name" value="NAD(P)-binding Rossmann-like Domain"/>
    <property type="match status" value="1"/>
</dbReference>
<keyword evidence="4" id="KW-1185">Reference proteome</keyword>
<reference evidence="3 4" key="1">
    <citation type="submission" date="2014-08" db="EMBL/GenBank/DDBJ databases">
        <authorList>
            <person name="Wibberg D."/>
        </authorList>
    </citation>
    <scope>NUCLEOTIDE SEQUENCE [LARGE SCALE GENOMIC DNA]</scope>
    <source>
        <strain evidence="4">ING2-E5B</strain>
    </source>
</reference>
<keyword evidence="1" id="KW-0812">Transmembrane</keyword>
<evidence type="ECO:0000259" key="2">
    <source>
        <dbReference type="Pfam" id="PF13460"/>
    </source>
</evidence>
<sequence length="305" mass="32835">MFLFHIEFINGYTNLFYSIIAIFFMKTGITGATGQLGRLVVDKLKNRVNSSDLVALVRSPEKAADLGIEARAFDYTKPDTLGNALTGINQLVLISSNELMDRVKQHENVINAAKAAGVKRIIYTSLLHADTTSLSLGKDHIETENLLKSSGIQFTILRNGWYTENYTSSIPGAVAGGAFLGSAKDGKISSATREDYADAIVAVLTNEGHEGKIYELAGDEAYTLSGLAAEISRQTGKEIPYKDLSEGEYAELLTSFGIPVAFAKAIADWDVGVSKGDLFDDSKVLSKLIGRPTTPLSDSVKKALG</sequence>
<gene>
    <name evidence="3" type="primary">qorB</name>
    <name evidence="3" type="ORF">ING2E5B_2290</name>
</gene>
<dbReference type="PANTHER" id="PTHR47129:SF1">
    <property type="entry name" value="NMRA-LIKE DOMAIN-CONTAINING PROTEIN"/>
    <property type="match status" value="1"/>
</dbReference>
<dbReference type="SUPFAM" id="SSF51735">
    <property type="entry name" value="NAD(P)-binding Rossmann-fold domains"/>
    <property type="match status" value="1"/>
</dbReference>
<dbReference type="AlphaFoldDB" id="A0A098C526"/>
<evidence type="ECO:0000313" key="4">
    <source>
        <dbReference type="Proteomes" id="UP000032417"/>
    </source>
</evidence>
<feature type="domain" description="NAD(P)-binding" evidence="2">
    <location>
        <begin position="31"/>
        <end position="206"/>
    </location>
</feature>
<dbReference type="HOGENOM" id="CLU_007383_10_4_10"/>
<organism evidence="3 4">
    <name type="scientific">Fermentimonas caenicola</name>
    <dbReference type="NCBI Taxonomy" id="1562970"/>
    <lineage>
        <taxon>Bacteria</taxon>
        <taxon>Pseudomonadati</taxon>
        <taxon>Bacteroidota</taxon>
        <taxon>Bacteroidia</taxon>
        <taxon>Bacteroidales</taxon>
        <taxon>Dysgonomonadaceae</taxon>
        <taxon>Fermentimonas</taxon>
    </lineage>
</organism>